<gene>
    <name evidence="2" type="primary">Spidroin2B1</name>
    <name evidence="2" type="ORF">TNCT_800371</name>
</gene>
<organism evidence="2 3">
    <name type="scientific">Trichonephila clavata</name>
    <name type="common">Joro spider</name>
    <name type="synonym">Nephila clavata</name>
    <dbReference type="NCBI Taxonomy" id="2740835"/>
    <lineage>
        <taxon>Eukaryota</taxon>
        <taxon>Metazoa</taxon>
        <taxon>Ecdysozoa</taxon>
        <taxon>Arthropoda</taxon>
        <taxon>Chelicerata</taxon>
        <taxon>Arachnida</taxon>
        <taxon>Araneae</taxon>
        <taxon>Araneomorphae</taxon>
        <taxon>Entelegynae</taxon>
        <taxon>Araneoidea</taxon>
        <taxon>Nephilidae</taxon>
        <taxon>Trichonephila</taxon>
    </lineage>
</organism>
<evidence type="ECO:0000313" key="2">
    <source>
        <dbReference type="EMBL" id="GFR26638.1"/>
    </source>
</evidence>
<reference evidence="2" key="1">
    <citation type="submission" date="2020-07" db="EMBL/GenBank/DDBJ databases">
        <title>Multicomponent nature underlies the extraordinary mechanical properties of spider dragline silk.</title>
        <authorList>
            <person name="Kono N."/>
            <person name="Nakamura H."/>
            <person name="Mori M."/>
            <person name="Yoshida Y."/>
            <person name="Ohtoshi R."/>
            <person name="Malay A.D."/>
            <person name="Moran D.A.P."/>
            <person name="Tomita M."/>
            <person name="Numata K."/>
            <person name="Arakawa K."/>
        </authorList>
    </citation>
    <scope>NUCLEOTIDE SEQUENCE</scope>
</reference>
<dbReference type="EMBL" id="BMAO01038718">
    <property type="protein sequence ID" value="GFR26638.1"/>
    <property type="molecule type" value="Genomic_DNA"/>
</dbReference>
<dbReference type="InterPro" id="IPR043070">
    <property type="entry name" value="Spidroin_repeat"/>
</dbReference>
<name>A0A8X6HN20_TRICU</name>
<comment type="caution">
    <text evidence="2">The sequence shown here is derived from an EMBL/GenBank/DDBJ whole genome shotgun (WGS) entry which is preliminary data.</text>
</comment>
<dbReference type="Proteomes" id="UP000887116">
    <property type="component" value="Unassembled WGS sequence"/>
</dbReference>
<dbReference type="AlphaFoldDB" id="A0A8X6HN20"/>
<sequence length="354" mass="35730">MQLMKNNPFSIFNTKVSAELINSIGSRIGQAFSKEFHLDIYTTTNIFVNAMAYVYAGSSAEAYANAIASVSFQVLRNYNFLNSYNVFLLANTAANIISRNVSLGFGIDINMDGMYNVFDDNEYSSNVGSRINSNIGAEFGTATRIGAGLGFNARLGDGQRLNAGLGAEIGFNTGLGVGVNGAVGAGLNAGLGLGVNGNAKVGAGTRAGLRLGARLNSGPELGAEVNSAIGVGINSGSTLGAGFGAGLNAGVGIEADVNASLGIGADVNAGLELAAELNAGLGLEAGLNVGAEAGAGLGVGVKIGTSAGGANANNSLPEVIASFKQRLRSELLKDKVFKTVFSEPIPASAVSSLF</sequence>
<dbReference type="Gene3D" id="1.10.274.60">
    <property type="entry name" value="Spidroin, repetitive domain"/>
    <property type="match status" value="1"/>
</dbReference>
<protein>
    <submittedName>
        <fullName evidence="2">Spidroin 2B variant 1</fullName>
    </submittedName>
</protein>
<dbReference type="InterPro" id="IPR021915">
    <property type="entry name" value="RP1-2"/>
</dbReference>
<proteinExistence type="predicted"/>
<evidence type="ECO:0000313" key="3">
    <source>
        <dbReference type="Proteomes" id="UP000887116"/>
    </source>
</evidence>
<evidence type="ECO:0000259" key="1">
    <source>
        <dbReference type="Pfam" id="PF12042"/>
    </source>
</evidence>
<dbReference type="Pfam" id="PF12042">
    <property type="entry name" value="RP1-2"/>
    <property type="match status" value="1"/>
</dbReference>
<accession>A0A8X6HN20</accession>
<feature type="domain" description="Tubuliform egg casing silk strands structural" evidence="1">
    <location>
        <begin position="10"/>
        <end position="99"/>
    </location>
</feature>
<keyword evidence="3" id="KW-1185">Reference proteome</keyword>